<evidence type="ECO:0000313" key="1">
    <source>
        <dbReference type="EMBL" id="MDN5203819.1"/>
    </source>
</evidence>
<keyword evidence="2" id="KW-1185">Reference proteome</keyword>
<dbReference type="EMBL" id="JAUJEA010000008">
    <property type="protein sequence ID" value="MDN5203819.1"/>
    <property type="molecule type" value="Genomic_DNA"/>
</dbReference>
<comment type="caution">
    <text evidence="1">The sequence shown here is derived from an EMBL/GenBank/DDBJ whole genome shotgun (WGS) entry which is preliminary data.</text>
</comment>
<dbReference type="RefSeq" id="WP_346753842.1">
    <property type="nucleotide sequence ID" value="NZ_JAUJEA010000008.1"/>
</dbReference>
<organism evidence="1 2">
    <name type="scientific">Splendidivirga corallicola</name>
    <dbReference type="NCBI Taxonomy" id="3051826"/>
    <lineage>
        <taxon>Bacteria</taxon>
        <taxon>Pseudomonadati</taxon>
        <taxon>Bacteroidota</taxon>
        <taxon>Cytophagia</taxon>
        <taxon>Cytophagales</taxon>
        <taxon>Splendidivirgaceae</taxon>
        <taxon>Splendidivirga</taxon>
    </lineage>
</organism>
<reference evidence="1" key="1">
    <citation type="submission" date="2023-06" db="EMBL/GenBank/DDBJ databases">
        <title>Genomic of Parafulvivirga corallium.</title>
        <authorList>
            <person name="Wang G."/>
        </authorList>
    </citation>
    <scope>NUCLEOTIDE SEQUENCE</scope>
    <source>
        <strain evidence="1">BMA10</strain>
    </source>
</reference>
<proteinExistence type="predicted"/>
<name>A0ABT8KUI1_9BACT</name>
<accession>A0ABT8KUI1</accession>
<dbReference type="Proteomes" id="UP001172082">
    <property type="component" value="Unassembled WGS sequence"/>
</dbReference>
<gene>
    <name evidence="1" type="ORF">QQ008_20680</name>
</gene>
<sequence length="177" mass="20462">MKNFILSIHVFILAISTVQADHISLAEIREEFYEATIDSKIAVTLFQKIEKINDPSPLVLAYKGATQAILTKTVWNPITKLSLLKASRNNFNKAVIKDELNLEIRFLRFSVQHHIPVYLGFSKNLKEDKHHILNNLTQFSNLSLSKRVLNYIFKFLIDSERYTQEEVAMIKDQVGRT</sequence>
<protein>
    <submittedName>
        <fullName evidence="1">Uncharacterized protein</fullName>
    </submittedName>
</protein>
<evidence type="ECO:0000313" key="2">
    <source>
        <dbReference type="Proteomes" id="UP001172082"/>
    </source>
</evidence>